<evidence type="ECO:0000256" key="4">
    <source>
        <dbReference type="ARBA" id="ARBA00023136"/>
    </source>
</evidence>
<reference evidence="7" key="1">
    <citation type="submission" date="2018-07" db="EMBL/GenBank/DDBJ databases">
        <authorList>
            <person name="Quirk P.G."/>
            <person name="Krulwich T.A."/>
        </authorList>
    </citation>
    <scope>NUCLEOTIDE SEQUENCE</scope>
</reference>
<dbReference type="HAMAP" id="MF_00415">
    <property type="entry name" value="FlgH"/>
    <property type="match status" value="1"/>
</dbReference>
<sequence>MAALGVPTLRFALALGLAAAAAGCTTVERIKNLGEGGPQLSEITNPQTAPNYQPVSLPMPRAQVPEDNPNSLWRAGARAFFKDIRAKEVGDTVTVRLRLDDSAKFKNRTQRKRDDGEQMELNAALGYESRLGKIFPRAVNKGGALLDFGTDHGTDGDGAIDRSEVLELTVAAMVTQVLPNGTLVILGRQEIRVNFEMREMLITGVVRQQDIEADNSVTHEKIAEMRVAYGGRGMLSDLQQPRWGTQLWDIIWPF</sequence>
<keyword evidence="6" id="KW-0998">Cell outer membrane</keyword>
<dbReference type="InterPro" id="IPR000527">
    <property type="entry name" value="Flag_Lring"/>
</dbReference>
<dbReference type="NCBIfam" id="NF001305">
    <property type="entry name" value="PRK00249.1-5"/>
    <property type="match status" value="1"/>
</dbReference>
<dbReference type="AlphaFoldDB" id="A0A380T8Y1"/>
<evidence type="ECO:0000256" key="5">
    <source>
        <dbReference type="ARBA" id="ARBA00023143"/>
    </source>
</evidence>
<dbReference type="GO" id="GO:0071973">
    <property type="term" value="P:bacterial-type flagellum-dependent cell motility"/>
    <property type="evidence" value="ECO:0007669"/>
    <property type="project" value="InterPro"/>
</dbReference>
<keyword evidence="7" id="KW-0282">Flagellum</keyword>
<evidence type="ECO:0000256" key="3">
    <source>
        <dbReference type="ARBA" id="ARBA00022729"/>
    </source>
</evidence>
<evidence type="ECO:0000256" key="2">
    <source>
        <dbReference type="ARBA" id="ARBA00004442"/>
    </source>
</evidence>
<keyword evidence="5" id="KW-0975">Bacterial flagellum</keyword>
<dbReference type="GO" id="GO:0003774">
    <property type="term" value="F:cytoskeletal motor activity"/>
    <property type="evidence" value="ECO:0007669"/>
    <property type="project" value="InterPro"/>
</dbReference>
<keyword evidence="4" id="KW-0472">Membrane</keyword>
<keyword evidence="3" id="KW-0732">Signal</keyword>
<keyword evidence="7" id="KW-0969">Cilium</keyword>
<proteinExistence type="inferred from homology"/>
<dbReference type="EMBL" id="UIDG01000006">
    <property type="protein sequence ID" value="SUS03609.1"/>
    <property type="molecule type" value="Genomic_DNA"/>
</dbReference>
<evidence type="ECO:0000313" key="7">
    <source>
        <dbReference type="EMBL" id="SUS03609.1"/>
    </source>
</evidence>
<gene>
    <name evidence="7" type="primary">flgH</name>
    <name evidence="7" type="ORF">DF3PB_1030012</name>
</gene>
<dbReference type="GO" id="GO:0009427">
    <property type="term" value="C:bacterial-type flagellum basal body, distal rod, L ring"/>
    <property type="evidence" value="ECO:0007669"/>
    <property type="project" value="InterPro"/>
</dbReference>
<evidence type="ECO:0000256" key="6">
    <source>
        <dbReference type="ARBA" id="ARBA00023237"/>
    </source>
</evidence>
<dbReference type="PANTHER" id="PTHR34933:SF1">
    <property type="entry name" value="FLAGELLAR L-RING PROTEIN"/>
    <property type="match status" value="1"/>
</dbReference>
<comment type="subcellular location">
    <subcellularLocation>
        <location evidence="1">Bacterial flagellum</location>
    </subcellularLocation>
    <subcellularLocation>
        <location evidence="2">Cell outer membrane</location>
    </subcellularLocation>
</comment>
<keyword evidence="7" id="KW-0966">Cell projection</keyword>
<protein>
    <submittedName>
        <fullName evidence="7">Flagellar L-ring protein 1</fullName>
    </submittedName>
</protein>
<dbReference type="PANTHER" id="PTHR34933">
    <property type="entry name" value="FLAGELLAR L-RING PROTEIN"/>
    <property type="match status" value="1"/>
</dbReference>
<dbReference type="PRINTS" id="PR01008">
    <property type="entry name" value="FLGLRINGFLGH"/>
</dbReference>
<accession>A0A380T8Y1</accession>
<dbReference type="Pfam" id="PF02107">
    <property type="entry name" value="FlgH"/>
    <property type="match status" value="1"/>
</dbReference>
<dbReference type="GO" id="GO:0009279">
    <property type="term" value="C:cell outer membrane"/>
    <property type="evidence" value="ECO:0007669"/>
    <property type="project" value="UniProtKB-SubCell"/>
</dbReference>
<name>A0A380T8Y1_9ZZZZ</name>
<evidence type="ECO:0000256" key="1">
    <source>
        <dbReference type="ARBA" id="ARBA00004365"/>
    </source>
</evidence>
<organism evidence="7">
    <name type="scientific">metagenome</name>
    <dbReference type="NCBI Taxonomy" id="256318"/>
    <lineage>
        <taxon>unclassified sequences</taxon>
        <taxon>metagenomes</taxon>
    </lineage>
</organism>